<evidence type="ECO:0000313" key="3">
    <source>
        <dbReference type="Proteomes" id="UP000007015"/>
    </source>
</evidence>
<reference evidence="2 3" key="1">
    <citation type="journal article" date="2005" name="PLoS Biol.">
        <title>The genomes of Oryza sativa: a history of duplications.</title>
        <authorList>
            <person name="Yu J."/>
            <person name="Wang J."/>
            <person name="Lin W."/>
            <person name="Li S."/>
            <person name="Li H."/>
            <person name="Zhou J."/>
            <person name="Ni P."/>
            <person name="Dong W."/>
            <person name="Hu S."/>
            <person name="Zeng C."/>
            <person name="Zhang J."/>
            <person name="Zhang Y."/>
            <person name="Li R."/>
            <person name="Xu Z."/>
            <person name="Li S."/>
            <person name="Li X."/>
            <person name="Zheng H."/>
            <person name="Cong L."/>
            <person name="Lin L."/>
            <person name="Yin J."/>
            <person name="Geng J."/>
            <person name="Li G."/>
            <person name="Shi J."/>
            <person name="Liu J."/>
            <person name="Lv H."/>
            <person name="Li J."/>
            <person name="Wang J."/>
            <person name="Deng Y."/>
            <person name="Ran L."/>
            <person name="Shi X."/>
            <person name="Wang X."/>
            <person name="Wu Q."/>
            <person name="Li C."/>
            <person name="Ren X."/>
            <person name="Wang J."/>
            <person name="Wang X."/>
            <person name="Li D."/>
            <person name="Liu D."/>
            <person name="Zhang X."/>
            <person name="Ji Z."/>
            <person name="Zhao W."/>
            <person name="Sun Y."/>
            <person name="Zhang Z."/>
            <person name="Bao J."/>
            <person name="Han Y."/>
            <person name="Dong L."/>
            <person name="Ji J."/>
            <person name="Chen P."/>
            <person name="Wu S."/>
            <person name="Liu J."/>
            <person name="Xiao Y."/>
            <person name="Bu D."/>
            <person name="Tan J."/>
            <person name="Yang L."/>
            <person name="Ye C."/>
            <person name="Zhang J."/>
            <person name="Xu J."/>
            <person name="Zhou Y."/>
            <person name="Yu Y."/>
            <person name="Zhang B."/>
            <person name="Zhuang S."/>
            <person name="Wei H."/>
            <person name="Liu B."/>
            <person name="Lei M."/>
            <person name="Yu H."/>
            <person name="Li Y."/>
            <person name="Xu H."/>
            <person name="Wei S."/>
            <person name="He X."/>
            <person name="Fang L."/>
            <person name="Zhang Z."/>
            <person name="Zhang Y."/>
            <person name="Huang X."/>
            <person name="Su Z."/>
            <person name="Tong W."/>
            <person name="Li J."/>
            <person name="Tong Z."/>
            <person name="Li S."/>
            <person name="Ye J."/>
            <person name="Wang L."/>
            <person name="Fang L."/>
            <person name="Lei T."/>
            <person name="Chen C."/>
            <person name="Chen H."/>
            <person name="Xu Z."/>
            <person name="Li H."/>
            <person name="Huang H."/>
            <person name="Zhang F."/>
            <person name="Xu H."/>
            <person name="Li N."/>
            <person name="Zhao C."/>
            <person name="Li S."/>
            <person name="Dong L."/>
            <person name="Huang Y."/>
            <person name="Li L."/>
            <person name="Xi Y."/>
            <person name="Qi Q."/>
            <person name="Li W."/>
            <person name="Zhang B."/>
            <person name="Hu W."/>
            <person name="Zhang Y."/>
            <person name="Tian X."/>
            <person name="Jiao Y."/>
            <person name="Liang X."/>
            <person name="Jin J."/>
            <person name="Gao L."/>
            <person name="Zheng W."/>
            <person name="Hao B."/>
            <person name="Liu S."/>
            <person name="Wang W."/>
            <person name="Yuan L."/>
            <person name="Cao M."/>
            <person name="McDermott J."/>
            <person name="Samudrala R."/>
            <person name="Wang J."/>
            <person name="Wong G.K."/>
            <person name="Yang H."/>
        </authorList>
    </citation>
    <scope>NUCLEOTIDE SEQUENCE [LARGE SCALE GENOMIC DNA]</scope>
    <source>
        <strain evidence="3">cv. 93-11</strain>
    </source>
</reference>
<feature type="region of interest" description="Disordered" evidence="1">
    <location>
        <begin position="41"/>
        <end position="181"/>
    </location>
</feature>
<feature type="compositionally biased region" description="Basic residues" evidence="1">
    <location>
        <begin position="84"/>
        <end position="94"/>
    </location>
</feature>
<protein>
    <submittedName>
        <fullName evidence="2">Uncharacterized protein</fullName>
    </submittedName>
</protein>
<evidence type="ECO:0000256" key="1">
    <source>
        <dbReference type="SAM" id="MobiDB-lite"/>
    </source>
</evidence>
<dbReference type="EMBL" id="CM000131">
    <property type="protein sequence ID" value="EAZ01762.1"/>
    <property type="molecule type" value="Genomic_DNA"/>
</dbReference>
<proteinExistence type="predicted"/>
<dbReference type="Proteomes" id="UP000007015">
    <property type="component" value="Chromosome 6"/>
</dbReference>
<keyword evidence="3" id="KW-1185">Reference proteome</keyword>
<name>A2YFA1_ORYSI</name>
<dbReference type="Gramene" id="BGIOSGA023306-TA">
    <property type="protein sequence ID" value="BGIOSGA023306-PA"/>
    <property type="gene ID" value="BGIOSGA023306"/>
</dbReference>
<feature type="compositionally biased region" description="Gly residues" evidence="1">
    <location>
        <begin position="47"/>
        <end position="59"/>
    </location>
</feature>
<evidence type="ECO:0000313" key="2">
    <source>
        <dbReference type="EMBL" id="EAZ01762.1"/>
    </source>
</evidence>
<gene>
    <name evidence="2" type="ORF">OsI_23791</name>
</gene>
<dbReference type="STRING" id="39946.A2YFA1"/>
<organism evidence="2 3">
    <name type="scientific">Oryza sativa subsp. indica</name>
    <name type="common">Rice</name>
    <dbReference type="NCBI Taxonomy" id="39946"/>
    <lineage>
        <taxon>Eukaryota</taxon>
        <taxon>Viridiplantae</taxon>
        <taxon>Streptophyta</taxon>
        <taxon>Embryophyta</taxon>
        <taxon>Tracheophyta</taxon>
        <taxon>Spermatophyta</taxon>
        <taxon>Magnoliopsida</taxon>
        <taxon>Liliopsida</taxon>
        <taxon>Poales</taxon>
        <taxon>Poaceae</taxon>
        <taxon>BOP clade</taxon>
        <taxon>Oryzoideae</taxon>
        <taxon>Oryzeae</taxon>
        <taxon>Oryzinae</taxon>
        <taxon>Oryza</taxon>
        <taxon>Oryza sativa</taxon>
    </lineage>
</organism>
<dbReference type="AlphaFoldDB" id="A2YFA1"/>
<accession>A2YFA1</accession>
<dbReference type="OMA" id="HQVAGNC"/>
<feature type="region of interest" description="Disordered" evidence="1">
    <location>
        <begin position="1"/>
        <end position="25"/>
    </location>
</feature>
<dbReference type="HOGENOM" id="CLU_106048_0_0_1"/>
<feature type="compositionally biased region" description="Basic and acidic residues" evidence="1">
    <location>
        <begin position="67"/>
        <end position="83"/>
    </location>
</feature>
<sequence length="228" mass="23720">MASDLRPPEHQVAGNCTSTDKLGPLVPRVYKILQAGERGEHEAAFFPGGGGEGGGGGEAGRGRGRQRRQEGRQIRARLGEGEGRRRRGRGAARRSHAEERRGGAASREVAMRRSGVAARSAASTHSTPWRRTTGGRWARGGGGRLEAGGGAAEEAGGGEQAVVSGERRGRRRGRPDPVSLLPSAPLADGGWTAKVATGASSLFLFLHPLCSIRMGAGESDGSERLGMA</sequence>
<feature type="compositionally biased region" description="Gly residues" evidence="1">
    <location>
        <begin position="137"/>
        <end position="159"/>
    </location>
</feature>
<feature type="compositionally biased region" description="Low complexity" evidence="1">
    <location>
        <begin position="112"/>
        <end position="136"/>
    </location>
</feature>